<organism evidence="1 2">
    <name type="scientific">Paragonimus westermani</name>
    <dbReference type="NCBI Taxonomy" id="34504"/>
    <lineage>
        <taxon>Eukaryota</taxon>
        <taxon>Metazoa</taxon>
        <taxon>Spiralia</taxon>
        <taxon>Lophotrochozoa</taxon>
        <taxon>Platyhelminthes</taxon>
        <taxon>Trematoda</taxon>
        <taxon>Digenea</taxon>
        <taxon>Plagiorchiida</taxon>
        <taxon>Troglotremata</taxon>
        <taxon>Troglotrematidae</taxon>
        <taxon>Paragonimus</taxon>
    </lineage>
</organism>
<protein>
    <recommendedName>
        <fullName evidence="3">Peptidase A2 domain-containing protein</fullName>
    </recommendedName>
</protein>
<evidence type="ECO:0008006" key="3">
    <source>
        <dbReference type="Google" id="ProtNLM"/>
    </source>
</evidence>
<feature type="non-terminal residue" evidence="1">
    <location>
        <position position="353"/>
    </location>
</feature>
<name>A0A5J4N394_9TREM</name>
<comment type="caution">
    <text evidence="1">The sequence shown here is derived from an EMBL/GenBank/DDBJ whole genome shotgun (WGS) entry which is preliminary data.</text>
</comment>
<dbReference type="Proteomes" id="UP000324629">
    <property type="component" value="Unassembled WGS sequence"/>
</dbReference>
<gene>
    <name evidence="1" type="ORF">DEA37_0012991</name>
</gene>
<dbReference type="EMBL" id="QNGE01018270">
    <property type="protein sequence ID" value="KAA3669937.1"/>
    <property type="molecule type" value="Genomic_DNA"/>
</dbReference>
<sequence>MCLGSGHRIYDCHIRRKCDVENCGAGHHRLLHGVRHLPTESTEAAVRANCRSTNTAQRGVILRMIPVRVVGPTEDVLTYAFLDSGLDTTLVSQELIARLNLTGKPSKVRVTTITVSQVIPGRTVALDSRSLDGKDEVAVERAHSAPSLRMKPPVDAIRNEICKWSHLEGVPFEEVSYKRPDNDVSADPVEHQMVVHPFGATSSPFCASYALRRTAEDFGSECDGKVAEATANNFYVDDCLISLTDVEKAKRFVPQINKLVARGGFTLRKWISNIPEALCSIPESDRAQTSKGFSDSTLPNEQMLGTEWNPVSDVLRLRFHLRDGPLTRRGILSSISSIFDPLGLVSPLILPAK</sequence>
<dbReference type="AlphaFoldDB" id="A0A5J4N394"/>
<dbReference type="PANTHER" id="PTHR47331">
    <property type="entry name" value="PHD-TYPE DOMAIN-CONTAINING PROTEIN"/>
    <property type="match status" value="1"/>
</dbReference>
<evidence type="ECO:0000313" key="1">
    <source>
        <dbReference type="EMBL" id="KAA3669937.1"/>
    </source>
</evidence>
<proteinExistence type="predicted"/>
<reference evidence="1 2" key="1">
    <citation type="journal article" date="2019" name="Gigascience">
        <title>Whole-genome sequence of the oriental lung fluke Paragonimus westermani.</title>
        <authorList>
            <person name="Oey H."/>
            <person name="Zakrzewski M."/>
            <person name="Narain K."/>
            <person name="Devi K.R."/>
            <person name="Agatsuma T."/>
            <person name="Nawaratna S."/>
            <person name="Gobert G.N."/>
            <person name="Jones M.K."/>
            <person name="Ragan M.A."/>
            <person name="McManus D.P."/>
            <person name="Krause L."/>
        </authorList>
    </citation>
    <scope>NUCLEOTIDE SEQUENCE [LARGE SCALE GENOMIC DNA]</scope>
    <source>
        <strain evidence="1 2">IND2009</strain>
    </source>
</reference>
<evidence type="ECO:0000313" key="2">
    <source>
        <dbReference type="Proteomes" id="UP000324629"/>
    </source>
</evidence>
<keyword evidence="2" id="KW-1185">Reference proteome</keyword>
<accession>A0A5J4N394</accession>